<comment type="caution">
    <text evidence="4">The sequence shown here is derived from an EMBL/GenBank/DDBJ whole genome shotgun (WGS) entry which is preliminary data.</text>
</comment>
<organism evidence="4 5">
    <name type="scientific">Thamnidium elegans</name>
    <dbReference type="NCBI Taxonomy" id="101142"/>
    <lineage>
        <taxon>Eukaryota</taxon>
        <taxon>Fungi</taxon>
        <taxon>Fungi incertae sedis</taxon>
        <taxon>Mucoromycota</taxon>
        <taxon>Mucoromycotina</taxon>
        <taxon>Mucoromycetes</taxon>
        <taxon>Mucorales</taxon>
        <taxon>Mucorineae</taxon>
        <taxon>Mucoraceae</taxon>
        <taxon>Thamnidium</taxon>
    </lineage>
</organism>
<keyword evidence="2" id="KW-0472">Membrane</keyword>
<dbReference type="Gene3D" id="3.40.50.150">
    <property type="entry name" value="Vaccinia Virus protein VP39"/>
    <property type="match status" value="1"/>
</dbReference>
<gene>
    <name evidence="4" type="ORF">INT48_002039</name>
</gene>
<reference evidence="4" key="1">
    <citation type="submission" date="2021-01" db="EMBL/GenBank/DDBJ databases">
        <title>Metabolic potential, ecology and presence of endohyphal bacteria is reflected in genomic diversity of Mucoromycotina.</title>
        <authorList>
            <person name="Muszewska A."/>
            <person name="Okrasinska A."/>
            <person name="Steczkiewicz K."/>
            <person name="Drgas O."/>
            <person name="Orlowska M."/>
            <person name="Perlinska-Lenart U."/>
            <person name="Aleksandrzak-Piekarczyk T."/>
            <person name="Szatraj K."/>
            <person name="Zielenkiewicz U."/>
            <person name="Pilsyk S."/>
            <person name="Malc E."/>
            <person name="Mieczkowski P."/>
            <person name="Kruszewska J.S."/>
            <person name="Biernat P."/>
            <person name="Pawlowska J."/>
        </authorList>
    </citation>
    <scope>NUCLEOTIDE SEQUENCE</scope>
    <source>
        <strain evidence="4">WA0000018081</strain>
    </source>
</reference>
<evidence type="ECO:0000313" key="4">
    <source>
        <dbReference type="EMBL" id="KAG2236970.1"/>
    </source>
</evidence>
<dbReference type="InterPro" id="IPR029063">
    <property type="entry name" value="SAM-dependent_MTases_sf"/>
</dbReference>
<evidence type="ECO:0000313" key="5">
    <source>
        <dbReference type="Proteomes" id="UP000613177"/>
    </source>
</evidence>
<dbReference type="Pfam" id="PF13847">
    <property type="entry name" value="Methyltransf_31"/>
    <property type="match status" value="1"/>
</dbReference>
<feature type="domain" description="Methyltransferase" evidence="3">
    <location>
        <begin position="177"/>
        <end position="271"/>
    </location>
</feature>
<accession>A0A8H7SYU1</accession>
<protein>
    <recommendedName>
        <fullName evidence="3">Methyltransferase domain-containing protein</fullName>
    </recommendedName>
</protein>
<name>A0A8H7SYU1_9FUNG</name>
<dbReference type="EMBL" id="JAEPRE010000011">
    <property type="protein sequence ID" value="KAG2236970.1"/>
    <property type="molecule type" value="Genomic_DNA"/>
</dbReference>
<evidence type="ECO:0000256" key="2">
    <source>
        <dbReference type="SAM" id="Phobius"/>
    </source>
</evidence>
<feature type="transmembrane region" description="Helical" evidence="2">
    <location>
        <begin position="471"/>
        <end position="491"/>
    </location>
</feature>
<feature type="compositionally biased region" description="Low complexity" evidence="1">
    <location>
        <begin position="14"/>
        <end position="26"/>
    </location>
</feature>
<evidence type="ECO:0000256" key="1">
    <source>
        <dbReference type="SAM" id="MobiDB-lite"/>
    </source>
</evidence>
<sequence>MSSRENQDGKSVKTRSSISRFSSTGSLHTWSKSLDKRKKHKQSSASILKEQSSCSTLYEDSVHEIPLIEKYTDSQMTLLSNKSQQVSQVDHITTISSTSTTSTHISENQADIVRDYSSQSMLKELYMLCETSPERRRDRDRRHRQHYLLKRTWGSNFKVPLHNPKLIIDWCSVWDIEIALQFPNAKVIGIDYESATVSSITSTVKNFSFQNAMIHLGETGLKKFKDNQVDYIIMRDVYLVNSPVTKWVSLFKEIYRILKPGGYIEIYEQDVTYRSIGPYLTIMEEWADRLYEAIKIDRNTNNQLGSFLQDTGYVNIQHEHKDLPIGEWPADQELKETGYLQRDLTERKFREAKRWMCKFNSVSEQEYSRVLSKAIDECDDYNTSLRSLKMPPLAVTRKGIYTGGLNGDKDKKEERCCFGLLSLRAGIITHTTVSFLITTAMGLTTTREELLRNGLPDILNLYVPIPFMGRGMTSMTIFLSIAPLIGLYGAYNRSYCAMKISKILSYGKAFFMARNAIFVVTQAIKALLFPITNEYIIELAEQSSTPTDLFLTYYKYVLVSFTAIIIIVTAVEIRTAYIKRKYEKVLEPVEEQENVYCCCIFCKFYY</sequence>
<dbReference type="InterPro" id="IPR025714">
    <property type="entry name" value="Methyltranfer_dom"/>
</dbReference>
<feature type="transmembrane region" description="Helical" evidence="2">
    <location>
        <begin position="512"/>
        <end position="533"/>
    </location>
</feature>
<dbReference type="AlphaFoldDB" id="A0A8H7SYU1"/>
<feature type="region of interest" description="Disordered" evidence="1">
    <location>
        <begin position="1"/>
        <end position="26"/>
    </location>
</feature>
<dbReference type="SUPFAM" id="SSF53335">
    <property type="entry name" value="S-adenosyl-L-methionine-dependent methyltransferases"/>
    <property type="match status" value="1"/>
</dbReference>
<keyword evidence="5" id="KW-1185">Reference proteome</keyword>
<evidence type="ECO:0000259" key="3">
    <source>
        <dbReference type="Pfam" id="PF13847"/>
    </source>
</evidence>
<feature type="transmembrane region" description="Helical" evidence="2">
    <location>
        <begin position="553"/>
        <end position="571"/>
    </location>
</feature>
<keyword evidence="2" id="KW-1133">Transmembrane helix</keyword>
<feature type="compositionally biased region" description="Basic and acidic residues" evidence="1">
    <location>
        <begin position="1"/>
        <end position="11"/>
    </location>
</feature>
<dbReference type="Proteomes" id="UP000613177">
    <property type="component" value="Unassembled WGS sequence"/>
</dbReference>
<keyword evidence="2" id="KW-0812">Transmembrane</keyword>
<proteinExistence type="predicted"/>
<dbReference type="CDD" id="cd02440">
    <property type="entry name" value="AdoMet_MTases"/>
    <property type="match status" value="1"/>
</dbReference>